<feature type="domain" description="Tubulin/FtsZ GTPase" evidence="16">
    <location>
        <begin position="74"/>
        <end position="271"/>
    </location>
</feature>
<dbReference type="InterPro" id="IPR008280">
    <property type="entry name" value="Tub_FtsZ_C"/>
</dbReference>
<dbReference type="Pfam" id="PF03953">
    <property type="entry name" value="Tubulin_C"/>
    <property type="match status" value="1"/>
</dbReference>
<evidence type="ECO:0000259" key="16">
    <source>
        <dbReference type="SMART" id="SM00864"/>
    </source>
</evidence>
<dbReference type="GO" id="GO:0016787">
    <property type="term" value="F:hydrolase activity"/>
    <property type="evidence" value="ECO:0007669"/>
    <property type="project" value="UniProtKB-KW"/>
</dbReference>
<dbReference type="CDD" id="cd02186">
    <property type="entry name" value="alpha_tubulin"/>
    <property type="match status" value="1"/>
</dbReference>
<keyword evidence="5" id="KW-0963">Cytoplasm</keyword>
<comment type="similarity">
    <text evidence="3 15">Belongs to the tubulin family.</text>
</comment>
<comment type="function">
    <text evidence="13 15">Tubulin is the major constituent of microtubules, a cylinder consisting of laterally associated linear protofilaments composed of alpha- and beta-tubulin heterodimers. Microtubules grow by the addition of GTP-tubulin dimers to the microtubule end, where a stabilizing cap forms. Below the cap, tubulin dimers are in GDP-bound state, owing to GTPase activity of alpha-tubulin.</text>
</comment>
<keyword evidence="6 15" id="KW-0493">Microtubule</keyword>
<dbReference type="GO" id="GO:0005525">
    <property type="term" value="F:GTP binding"/>
    <property type="evidence" value="ECO:0007669"/>
    <property type="project" value="UniProtKB-UniRule"/>
</dbReference>
<dbReference type="PRINTS" id="PR01161">
    <property type="entry name" value="TUBULIN"/>
</dbReference>
<name>A0A1S8X9J8_OPIVI</name>
<evidence type="ECO:0000313" key="19">
    <source>
        <dbReference type="Proteomes" id="UP000243686"/>
    </source>
</evidence>
<dbReference type="PROSITE" id="PS00227">
    <property type="entry name" value="TUBULIN"/>
    <property type="match status" value="1"/>
</dbReference>
<dbReference type="Proteomes" id="UP000243686">
    <property type="component" value="Unassembled WGS sequence"/>
</dbReference>
<dbReference type="GO" id="GO:0005200">
    <property type="term" value="F:structural constituent of cytoskeleton"/>
    <property type="evidence" value="ECO:0007669"/>
    <property type="project" value="InterPro"/>
</dbReference>
<dbReference type="SUPFAM" id="SSF52490">
    <property type="entry name" value="Tubulin nucleotide-binding domain-like"/>
    <property type="match status" value="1"/>
</dbReference>
<dbReference type="EMBL" id="KV891557">
    <property type="protein sequence ID" value="OON23371.1"/>
    <property type="molecule type" value="Genomic_DNA"/>
</dbReference>
<evidence type="ECO:0000256" key="6">
    <source>
        <dbReference type="ARBA" id="ARBA00022701"/>
    </source>
</evidence>
<dbReference type="InterPro" id="IPR000217">
    <property type="entry name" value="Tubulin"/>
</dbReference>
<protein>
    <recommendedName>
        <fullName evidence="15">Tubulin alpha chain</fullName>
    </recommendedName>
</protein>
<dbReference type="SUPFAM" id="SSF55307">
    <property type="entry name" value="Tubulin C-terminal domain-like"/>
    <property type="match status" value="1"/>
</dbReference>
<accession>A0A1S8X9J8</accession>
<evidence type="ECO:0000256" key="8">
    <source>
        <dbReference type="ARBA" id="ARBA00022741"/>
    </source>
</evidence>
<dbReference type="GO" id="GO:0005874">
    <property type="term" value="C:microtubule"/>
    <property type="evidence" value="ECO:0007669"/>
    <property type="project" value="UniProtKB-KW"/>
</dbReference>
<evidence type="ECO:0000256" key="15">
    <source>
        <dbReference type="RuleBase" id="RU000352"/>
    </source>
</evidence>
<evidence type="ECO:0000256" key="10">
    <source>
        <dbReference type="ARBA" id="ARBA00022842"/>
    </source>
</evidence>
<evidence type="ECO:0000256" key="14">
    <source>
        <dbReference type="ARBA" id="ARBA00049117"/>
    </source>
</evidence>
<dbReference type="AlphaFoldDB" id="A0A1S8X9J8"/>
<comment type="subunit">
    <text evidence="4 15">Dimer of alpha and beta chains. A typical microtubule is a hollow water-filled tube with an outer diameter of 25 nm and an inner diameter of 15 nM. Alpha-beta heterodimers associate head-to-tail to form protofilaments running lengthwise along the microtubule wall with the beta-tubulin subunit facing the microtubule plus end conferring a structural polarity. Microtubules usually have 13 protofilaments but different protofilament numbers can be found in some organisms and specialized cells.</text>
</comment>
<keyword evidence="10" id="KW-0460">Magnesium</keyword>
<evidence type="ECO:0000256" key="5">
    <source>
        <dbReference type="ARBA" id="ARBA00022490"/>
    </source>
</evidence>
<dbReference type="Gene3D" id="3.30.1330.20">
    <property type="entry name" value="Tubulin/FtsZ, C-terminal domain"/>
    <property type="match status" value="1"/>
</dbReference>
<proteinExistence type="inferred from homology"/>
<dbReference type="FunFam" id="1.10.287.600:FF:000001">
    <property type="entry name" value="Tubulin alpha chain"/>
    <property type="match status" value="1"/>
</dbReference>
<comment type="cofactor">
    <cofactor evidence="1">
        <name>Mg(2+)</name>
        <dbReference type="ChEBI" id="CHEBI:18420"/>
    </cofactor>
</comment>
<dbReference type="InterPro" id="IPR037103">
    <property type="entry name" value="Tubulin/FtsZ-like_C"/>
</dbReference>
<evidence type="ECO:0000259" key="17">
    <source>
        <dbReference type="SMART" id="SM00865"/>
    </source>
</evidence>
<dbReference type="InterPro" id="IPR023123">
    <property type="entry name" value="Tubulin_C"/>
</dbReference>
<dbReference type="GO" id="GO:0007017">
    <property type="term" value="P:microtubule-based process"/>
    <property type="evidence" value="ECO:0007669"/>
    <property type="project" value="InterPro"/>
</dbReference>
<reference evidence="18 19" key="1">
    <citation type="submission" date="2015-03" db="EMBL/GenBank/DDBJ databases">
        <title>Draft genome of the nematode, Opisthorchis viverrini.</title>
        <authorList>
            <person name="Mitreva M."/>
        </authorList>
    </citation>
    <scope>NUCLEOTIDE SEQUENCE [LARGE SCALE GENOMIC DNA]</scope>
    <source>
        <strain evidence="18">Khon Kaen</strain>
    </source>
</reference>
<comment type="catalytic activity">
    <reaction evidence="14">
        <text>GTP + H2O = GDP + phosphate + H(+)</text>
        <dbReference type="Rhea" id="RHEA:19669"/>
        <dbReference type="ChEBI" id="CHEBI:15377"/>
        <dbReference type="ChEBI" id="CHEBI:15378"/>
        <dbReference type="ChEBI" id="CHEBI:37565"/>
        <dbReference type="ChEBI" id="CHEBI:43474"/>
        <dbReference type="ChEBI" id="CHEBI:58189"/>
    </reaction>
    <physiologicalReaction direction="left-to-right" evidence="14">
        <dbReference type="Rhea" id="RHEA:19670"/>
    </physiologicalReaction>
</comment>
<keyword evidence="12" id="KW-0206">Cytoskeleton</keyword>
<dbReference type="FunFam" id="3.40.50.1440:FF:000007">
    <property type="entry name" value="Tubulin alpha chain"/>
    <property type="match status" value="1"/>
</dbReference>
<keyword evidence="19" id="KW-1185">Reference proteome</keyword>
<dbReference type="SMART" id="SM00865">
    <property type="entry name" value="Tubulin_C"/>
    <property type="match status" value="1"/>
</dbReference>
<evidence type="ECO:0000256" key="2">
    <source>
        <dbReference type="ARBA" id="ARBA00004245"/>
    </source>
</evidence>
<evidence type="ECO:0000256" key="4">
    <source>
        <dbReference type="ARBA" id="ARBA00011747"/>
    </source>
</evidence>
<dbReference type="Gene3D" id="1.10.287.600">
    <property type="entry name" value="Helix hairpin bin"/>
    <property type="match status" value="1"/>
</dbReference>
<keyword evidence="11 15" id="KW-0342">GTP-binding</keyword>
<dbReference type="InterPro" id="IPR036525">
    <property type="entry name" value="Tubulin/FtsZ_GTPase_sf"/>
</dbReference>
<evidence type="ECO:0000256" key="1">
    <source>
        <dbReference type="ARBA" id="ARBA00001946"/>
    </source>
</evidence>
<comment type="subcellular location">
    <subcellularLocation>
        <location evidence="2">Cytoplasm</location>
        <location evidence="2">Cytoskeleton</location>
    </subcellularLocation>
</comment>
<dbReference type="SMART" id="SM00864">
    <property type="entry name" value="Tubulin"/>
    <property type="match status" value="1"/>
</dbReference>
<dbReference type="PRINTS" id="PR01162">
    <property type="entry name" value="ALPHATUBULIN"/>
</dbReference>
<evidence type="ECO:0000256" key="9">
    <source>
        <dbReference type="ARBA" id="ARBA00022801"/>
    </source>
</evidence>
<dbReference type="Pfam" id="PF00091">
    <property type="entry name" value="Tubulin"/>
    <property type="match status" value="1"/>
</dbReference>
<dbReference type="Gene3D" id="3.40.50.1440">
    <property type="entry name" value="Tubulin/FtsZ, GTPase domain"/>
    <property type="match status" value="1"/>
</dbReference>
<dbReference type="InterPro" id="IPR003008">
    <property type="entry name" value="Tubulin_FtsZ_GTPase"/>
</dbReference>
<keyword evidence="7" id="KW-0479">Metal-binding</keyword>
<sequence>MVIIEAECGYYRKLVCYAACPGRTRQRECISIHVGQAGVQIGNACWELYCLEHGILPDGQMPDGTGVGPHDGYHDSFFSQSGSGKQVPRAVFIDLEPTVIDEVRTGTYRQLFHPEQMITGKEDAANNYARGRYTIGREFIDAVTDRVRKMTNQCDGLQGFFVFHSFGGGTGSGFTSLLMEKLNAEYGKKSKLEFAVYPAPTISTSVVEPYNSILTTHTTLEHSNCSFMVDNEAIYDICKSKLNISSPSYINLNRLIAQVVSSVTASLRFGGSLNVDLNEFQTNLVPYPRIHFPLATYAPIISADKARHEQLSVSEITHACFDPSSQMVKCDPRSGKYIACCLLYRGDVVSKDAIDTISVIKNKGAVQFVDWAPAGFKLGVNSQPPTAVPGGDLAQVKRAVCMLSNLTAIREPWHRLNYKFDLMFAKRAFVHWYVGEGMEEGEFVEAREDLAALEKDYEEIAMDEDLDDEEAADTY</sequence>
<evidence type="ECO:0000256" key="3">
    <source>
        <dbReference type="ARBA" id="ARBA00009636"/>
    </source>
</evidence>
<dbReference type="GO" id="GO:0046872">
    <property type="term" value="F:metal ion binding"/>
    <property type="evidence" value="ECO:0007669"/>
    <property type="project" value="UniProtKB-KW"/>
</dbReference>
<dbReference type="PANTHER" id="PTHR11588">
    <property type="entry name" value="TUBULIN"/>
    <property type="match status" value="1"/>
</dbReference>
<organism evidence="18 19">
    <name type="scientific">Opisthorchis viverrini</name>
    <name type="common">Southeast Asian liver fluke</name>
    <dbReference type="NCBI Taxonomy" id="6198"/>
    <lineage>
        <taxon>Eukaryota</taxon>
        <taxon>Metazoa</taxon>
        <taxon>Spiralia</taxon>
        <taxon>Lophotrochozoa</taxon>
        <taxon>Platyhelminthes</taxon>
        <taxon>Trematoda</taxon>
        <taxon>Digenea</taxon>
        <taxon>Opisthorchiida</taxon>
        <taxon>Opisthorchiata</taxon>
        <taxon>Opisthorchiidae</taxon>
        <taxon>Opisthorchis</taxon>
    </lineage>
</organism>
<dbReference type="InterPro" id="IPR002452">
    <property type="entry name" value="Alpha_tubulin"/>
</dbReference>
<keyword evidence="9" id="KW-0378">Hydrolase</keyword>
<evidence type="ECO:0000256" key="13">
    <source>
        <dbReference type="ARBA" id="ARBA00034296"/>
    </source>
</evidence>
<evidence type="ECO:0000313" key="18">
    <source>
        <dbReference type="EMBL" id="OON23371.1"/>
    </source>
</evidence>
<dbReference type="InterPro" id="IPR018316">
    <property type="entry name" value="Tubulin/FtsZ_2-layer-sand-dom"/>
</dbReference>
<dbReference type="FunFam" id="3.30.1330.20:FF:000001">
    <property type="entry name" value="Tubulin alpha chain"/>
    <property type="match status" value="1"/>
</dbReference>
<feature type="domain" description="Tubulin/FtsZ 2-layer sandwich" evidence="17">
    <location>
        <begin position="273"/>
        <end position="418"/>
    </location>
</feature>
<evidence type="ECO:0000256" key="12">
    <source>
        <dbReference type="ARBA" id="ARBA00023212"/>
    </source>
</evidence>
<evidence type="ECO:0000256" key="11">
    <source>
        <dbReference type="ARBA" id="ARBA00023134"/>
    </source>
</evidence>
<dbReference type="InterPro" id="IPR017975">
    <property type="entry name" value="Tubulin_CS"/>
</dbReference>
<keyword evidence="8 15" id="KW-0547">Nucleotide-binding</keyword>
<evidence type="ECO:0000256" key="7">
    <source>
        <dbReference type="ARBA" id="ARBA00022723"/>
    </source>
</evidence>
<gene>
    <name evidence="18" type="ORF">X801_00720</name>
</gene>